<reference evidence="3 4" key="1">
    <citation type="submission" date="2019-04" db="EMBL/GenBank/DDBJ databases">
        <authorList>
            <person name="Jiang L."/>
        </authorList>
    </citation>
    <scope>NUCLEOTIDE SEQUENCE [LARGE SCALE GENOMIC DNA]</scope>
    <source>
        <strain evidence="3 4">YIM 131861</strain>
    </source>
</reference>
<dbReference type="InterPro" id="IPR025327">
    <property type="entry name" value="DUF4233"/>
</dbReference>
<feature type="region of interest" description="Disordered" evidence="1">
    <location>
        <begin position="1"/>
        <end position="21"/>
    </location>
</feature>
<proteinExistence type="predicted"/>
<comment type="caution">
    <text evidence="3">The sequence shown here is derived from an EMBL/GenBank/DDBJ whole genome shotgun (WGS) entry which is preliminary data.</text>
</comment>
<sequence length="136" mass="14555">MDAPVSEQTADAEPERRPAAPRSVQRSLASIILGFELIVVFLAALVNYGLPTGGLISLGPVGSLVAGGVLCLLIILTLGLIRRPFAITLGWIVQVLILLGGFFNVAMFFVGALFAAMWAYGMIRGARIDRWNKENA</sequence>
<name>A0A4S4FY37_9MICO</name>
<evidence type="ECO:0000313" key="4">
    <source>
        <dbReference type="Proteomes" id="UP000307380"/>
    </source>
</evidence>
<gene>
    <name evidence="3" type="ORF">E6C70_03990</name>
</gene>
<feature type="transmembrane region" description="Helical" evidence="2">
    <location>
        <begin position="27"/>
        <end position="49"/>
    </location>
</feature>
<dbReference type="Pfam" id="PF14017">
    <property type="entry name" value="DUF4233"/>
    <property type="match status" value="1"/>
</dbReference>
<protein>
    <submittedName>
        <fullName evidence="3">DUF4233 domain-containing protein</fullName>
    </submittedName>
</protein>
<dbReference type="OrthoDB" id="3267755at2"/>
<keyword evidence="2" id="KW-0812">Transmembrane</keyword>
<keyword evidence="2" id="KW-1133">Transmembrane helix</keyword>
<feature type="transmembrane region" description="Helical" evidence="2">
    <location>
        <begin position="61"/>
        <end position="81"/>
    </location>
</feature>
<dbReference type="EMBL" id="SSSN01000003">
    <property type="protein sequence ID" value="THG35231.1"/>
    <property type="molecule type" value="Genomic_DNA"/>
</dbReference>
<dbReference type="Proteomes" id="UP000307380">
    <property type="component" value="Unassembled WGS sequence"/>
</dbReference>
<feature type="transmembrane region" description="Helical" evidence="2">
    <location>
        <begin position="93"/>
        <end position="120"/>
    </location>
</feature>
<keyword evidence="2" id="KW-0472">Membrane</keyword>
<keyword evidence="4" id="KW-1185">Reference proteome</keyword>
<evidence type="ECO:0000256" key="1">
    <source>
        <dbReference type="SAM" id="MobiDB-lite"/>
    </source>
</evidence>
<evidence type="ECO:0000256" key="2">
    <source>
        <dbReference type="SAM" id="Phobius"/>
    </source>
</evidence>
<dbReference type="AlphaFoldDB" id="A0A4S4FY37"/>
<accession>A0A4S4FY37</accession>
<evidence type="ECO:0000313" key="3">
    <source>
        <dbReference type="EMBL" id="THG35231.1"/>
    </source>
</evidence>
<organism evidence="3 4">
    <name type="scientific">Orlajensenia flava</name>
    <dbReference type="NCBI Taxonomy" id="2565934"/>
    <lineage>
        <taxon>Bacteria</taxon>
        <taxon>Bacillati</taxon>
        <taxon>Actinomycetota</taxon>
        <taxon>Actinomycetes</taxon>
        <taxon>Micrococcales</taxon>
        <taxon>Microbacteriaceae</taxon>
        <taxon>Orlajensenia</taxon>
    </lineage>
</organism>